<dbReference type="EMBL" id="SNRY01000071">
    <property type="protein sequence ID" value="KAA6348331.1"/>
    <property type="molecule type" value="Genomic_DNA"/>
</dbReference>
<proteinExistence type="predicted"/>
<name>A0A5J4SSE9_9ZZZZ</name>
<comment type="caution">
    <text evidence="2">The sequence shown here is derived from an EMBL/GenBank/DDBJ whole genome shotgun (WGS) entry which is preliminary data.</text>
</comment>
<organism evidence="2">
    <name type="scientific">termite gut metagenome</name>
    <dbReference type="NCBI Taxonomy" id="433724"/>
    <lineage>
        <taxon>unclassified sequences</taxon>
        <taxon>metagenomes</taxon>
        <taxon>organismal metagenomes</taxon>
    </lineage>
</organism>
<accession>A0A5J4SSE9</accession>
<feature type="transmembrane region" description="Helical" evidence="1">
    <location>
        <begin position="111"/>
        <end position="132"/>
    </location>
</feature>
<feature type="transmembrane region" description="Helical" evidence="1">
    <location>
        <begin position="80"/>
        <end position="105"/>
    </location>
</feature>
<evidence type="ECO:0000313" key="2">
    <source>
        <dbReference type="EMBL" id="KAA6348331.1"/>
    </source>
</evidence>
<dbReference type="AlphaFoldDB" id="A0A5J4SSE9"/>
<keyword evidence="1" id="KW-0472">Membrane</keyword>
<sequence length="144" mass="16126">MKMLKLGGYINILITIVHIICLFNAEYFFEVTGVGENMRKNAEIHPFLPYAMTIFVAIIFFIFGLYGLSGAGKIKKLPLLKVGIFTIAAIYLIRGVVGAVVNIGFEPSFQWHHLLFSICALGIGLFYLLGGLKKWESDEHGKRE</sequence>
<reference evidence="2" key="1">
    <citation type="submission" date="2019-03" db="EMBL/GenBank/DDBJ databases">
        <title>Single cell metagenomics reveals metabolic interactions within the superorganism composed of flagellate Streblomastix strix and complex community of Bacteroidetes bacteria on its surface.</title>
        <authorList>
            <person name="Treitli S.C."/>
            <person name="Kolisko M."/>
            <person name="Husnik F."/>
            <person name="Keeling P."/>
            <person name="Hampl V."/>
        </authorList>
    </citation>
    <scope>NUCLEOTIDE SEQUENCE</scope>
    <source>
        <strain evidence="2">STM</strain>
    </source>
</reference>
<gene>
    <name evidence="2" type="ORF">EZS27_004221</name>
</gene>
<feature type="transmembrane region" description="Helical" evidence="1">
    <location>
        <begin position="7"/>
        <end position="27"/>
    </location>
</feature>
<keyword evidence="1" id="KW-0812">Transmembrane</keyword>
<protein>
    <submittedName>
        <fullName evidence="2">Uncharacterized protein</fullName>
    </submittedName>
</protein>
<keyword evidence="1" id="KW-1133">Transmembrane helix</keyword>
<feature type="transmembrane region" description="Helical" evidence="1">
    <location>
        <begin position="47"/>
        <end position="68"/>
    </location>
</feature>
<evidence type="ECO:0000256" key="1">
    <source>
        <dbReference type="SAM" id="Phobius"/>
    </source>
</evidence>